<dbReference type="Proteomes" id="UP000186079">
    <property type="component" value="Unassembled WGS sequence"/>
</dbReference>
<organism evidence="1 2">
    <name type="scientific">Pseudomonas flexibilis</name>
    <dbReference type="NCBI Taxonomy" id="706570"/>
    <lineage>
        <taxon>Bacteria</taxon>
        <taxon>Pseudomonadati</taxon>
        <taxon>Pseudomonadota</taxon>
        <taxon>Gammaproteobacteria</taxon>
        <taxon>Pseudomonadales</taxon>
        <taxon>Pseudomonadaceae</taxon>
        <taxon>Pseudomonas</taxon>
    </lineage>
</organism>
<reference evidence="1 2" key="1">
    <citation type="submission" date="2017-01" db="EMBL/GenBank/DDBJ databases">
        <authorList>
            <person name="Mah S.A."/>
            <person name="Swanson W.J."/>
            <person name="Moy G.W."/>
            <person name="Vacquier V.D."/>
        </authorList>
    </citation>
    <scope>NUCLEOTIDE SEQUENCE [LARGE SCALE GENOMIC DNA]</scope>
    <source>
        <strain evidence="1 2">ATCC 29606</strain>
    </source>
</reference>
<dbReference type="RefSeq" id="WP_051587460.1">
    <property type="nucleotide sequence ID" value="NZ_FMUP01000008.1"/>
</dbReference>
<evidence type="ECO:0008006" key="3">
    <source>
        <dbReference type="Google" id="ProtNLM"/>
    </source>
</evidence>
<dbReference type="EMBL" id="FTMC01000010">
    <property type="protein sequence ID" value="SIQ79575.1"/>
    <property type="molecule type" value="Genomic_DNA"/>
</dbReference>
<proteinExistence type="predicted"/>
<name>A0A1N6VP21_9PSED</name>
<protein>
    <recommendedName>
        <fullName evidence="3">PilZ domain-containing protein</fullName>
    </recommendedName>
</protein>
<accession>A0A1N6VP21</accession>
<evidence type="ECO:0000313" key="1">
    <source>
        <dbReference type="EMBL" id="SIQ79575.1"/>
    </source>
</evidence>
<sequence length="195" mass="21480">MRNEPLLTRDELAFLQQLLDEPTPSVTHDTSRLVLDSSPAIHALLASLGDDAHLTVEAQVNGQRLSFPLRLNRDEVQTLQLQLETPQIFEKGLVERPWRATLATPLALLDRAGAATGLSVRQLSLNGALVAGASLPNNFTLWMVLPDKSTLSLRGKQVRVLEEGLAAYRITPLQRNGLARLQDLLVTLHHEAQAH</sequence>
<dbReference type="AlphaFoldDB" id="A0A1N6VP21"/>
<evidence type="ECO:0000313" key="2">
    <source>
        <dbReference type="Proteomes" id="UP000186079"/>
    </source>
</evidence>
<gene>
    <name evidence="1" type="ORF">SAMN05421672_11058</name>
</gene>